<dbReference type="EMBL" id="JMIR01000007">
    <property type="protein sequence ID" value="KEO83904.1"/>
    <property type="molecule type" value="Genomic_DNA"/>
</dbReference>
<dbReference type="STRING" id="1157490.EL26_06870"/>
<dbReference type="Gene3D" id="3.30.70.2650">
    <property type="match status" value="1"/>
</dbReference>
<dbReference type="InterPro" id="IPR048846">
    <property type="entry name" value="PaaX-like_central"/>
</dbReference>
<dbReference type="PANTHER" id="PTHR30319">
    <property type="entry name" value="PHENYLACETIC ACID REGULATOR-RELATED TRANSCRIPTIONAL REPRESSOR"/>
    <property type="match status" value="1"/>
</dbReference>
<dbReference type="InterPro" id="IPR036388">
    <property type="entry name" value="WH-like_DNA-bd_sf"/>
</dbReference>
<evidence type="ECO:0000259" key="3">
    <source>
        <dbReference type="Pfam" id="PF20803"/>
    </source>
</evidence>
<keyword evidence="5" id="KW-1185">Reference proteome</keyword>
<dbReference type="Pfam" id="PF20803">
    <property type="entry name" value="PaaX_M"/>
    <property type="match status" value="1"/>
</dbReference>
<evidence type="ECO:0000313" key="4">
    <source>
        <dbReference type="EMBL" id="KEO83904.1"/>
    </source>
</evidence>
<gene>
    <name evidence="4" type="ORF">EL26_06870</name>
</gene>
<dbReference type="SUPFAM" id="SSF46785">
    <property type="entry name" value="Winged helix' DNA-binding domain"/>
    <property type="match status" value="1"/>
</dbReference>
<protein>
    <submittedName>
        <fullName evidence="4">PaaX family transcrtiptional regulator</fullName>
    </submittedName>
</protein>
<evidence type="ECO:0000313" key="5">
    <source>
        <dbReference type="Proteomes" id="UP000027931"/>
    </source>
</evidence>
<evidence type="ECO:0000259" key="1">
    <source>
        <dbReference type="Pfam" id="PF07848"/>
    </source>
</evidence>
<dbReference type="OrthoDB" id="2270427at2"/>
<reference evidence="4 5" key="1">
    <citation type="journal article" date="2013" name="Int. J. Syst. Evol. Microbiol.">
        <title>Tumebacillus flagellatus sp. nov., an alpha-amylase/pullulanase-producing bacterium isolated from cassava wastewater.</title>
        <authorList>
            <person name="Wang Q."/>
            <person name="Xie N."/>
            <person name="Qin Y."/>
            <person name="Shen N."/>
            <person name="Zhu J."/>
            <person name="Mi H."/>
            <person name="Huang R."/>
        </authorList>
    </citation>
    <scope>NUCLEOTIDE SEQUENCE [LARGE SCALE GENOMIC DNA]</scope>
    <source>
        <strain evidence="4 5">GST4</strain>
    </source>
</reference>
<dbReference type="InterPro" id="IPR011965">
    <property type="entry name" value="PaaX_trns_reg"/>
</dbReference>
<name>A0A074LS10_9BACL</name>
<dbReference type="Pfam" id="PF07848">
    <property type="entry name" value="PaaX"/>
    <property type="match status" value="1"/>
</dbReference>
<evidence type="ECO:0000259" key="2">
    <source>
        <dbReference type="Pfam" id="PF08223"/>
    </source>
</evidence>
<feature type="domain" description="Transcriptional repressor PaaX-like central Cas2-like" evidence="3">
    <location>
        <begin position="89"/>
        <end position="169"/>
    </location>
</feature>
<organism evidence="4 5">
    <name type="scientific">Tumebacillus flagellatus</name>
    <dbReference type="NCBI Taxonomy" id="1157490"/>
    <lineage>
        <taxon>Bacteria</taxon>
        <taxon>Bacillati</taxon>
        <taxon>Bacillota</taxon>
        <taxon>Bacilli</taxon>
        <taxon>Bacillales</taxon>
        <taxon>Alicyclobacillaceae</taxon>
        <taxon>Tumebacillus</taxon>
    </lineage>
</organism>
<dbReference type="PANTHER" id="PTHR30319:SF1">
    <property type="entry name" value="TRANSCRIPTIONAL REPRESSOR PAAX"/>
    <property type="match status" value="1"/>
</dbReference>
<dbReference type="Proteomes" id="UP000027931">
    <property type="component" value="Unassembled WGS sequence"/>
</dbReference>
<comment type="caution">
    <text evidence="4">The sequence shown here is derived from an EMBL/GenBank/DDBJ whole genome shotgun (WGS) entry which is preliminary data.</text>
</comment>
<dbReference type="PIRSF" id="PIRSF020623">
    <property type="entry name" value="PaaX"/>
    <property type="match status" value="1"/>
</dbReference>
<dbReference type="GO" id="GO:0006351">
    <property type="term" value="P:DNA-templated transcription"/>
    <property type="evidence" value="ECO:0007669"/>
    <property type="project" value="InterPro"/>
</dbReference>
<dbReference type="RefSeq" id="WP_038085906.1">
    <property type="nucleotide sequence ID" value="NZ_JMIR01000007.1"/>
</dbReference>
<accession>A0A074LS10</accession>
<dbReference type="Pfam" id="PF08223">
    <property type="entry name" value="PaaX_C"/>
    <property type="match status" value="1"/>
</dbReference>
<dbReference type="InterPro" id="IPR012906">
    <property type="entry name" value="PaaX-like_N"/>
</dbReference>
<feature type="domain" description="Transcriptional repressor PaaX-like N-terminal" evidence="1">
    <location>
        <begin position="3"/>
        <end position="71"/>
    </location>
</feature>
<sequence length="271" mass="31875">MKPQSMLFTIYGEYVRHKGNEIWIGSLTRLLGEFGMTEQAVRAAISRMQRQGWLTSRKVGNRSFYSMSPRGQRRLDEAAERIYPHEGTGWNGRWCMVSYNIPEERRHLRDQFRKELTYLGFGLLTHSTWFSPNNLADKVKEIAETYEITGHVEVFTAEHVGLSEPRQLVEKCWDLESINASYRSFLDTYHPYFEALQAEGELPDNRCFVEKTQLVHQYRKFLFIDPDLPDELLPALWLGKEADDLFSRFYEWLHPGATRFFDDLYEAAPKK</sequence>
<proteinExistence type="predicted"/>
<dbReference type="eggNOG" id="COG3327">
    <property type="taxonomic scope" value="Bacteria"/>
</dbReference>
<dbReference type="InterPro" id="IPR036390">
    <property type="entry name" value="WH_DNA-bd_sf"/>
</dbReference>
<dbReference type="Gene3D" id="1.20.58.1460">
    <property type="match status" value="1"/>
</dbReference>
<dbReference type="AlphaFoldDB" id="A0A074LS10"/>
<dbReference type="InterPro" id="IPR013225">
    <property type="entry name" value="PaaX_C"/>
</dbReference>
<dbReference type="NCBIfam" id="TIGR02277">
    <property type="entry name" value="PaaX_trns_reg"/>
    <property type="match status" value="1"/>
</dbReference>
<feature type="domain" description="Transcriptional repressor PaaX-like C-terminal" evidence="2">
    <location>
        <begin position="173"/>
        <end position="262"/>
    </location>
</feature>
<dbReference type="Gene3D" id="1.10.10.10">
    <property type="entry name" value="Winged helix-like DNA-binding domain superfamily/Winged helix DNA-binding domain"/>
    <property type="match status" value="1"/>
</dbReference>